<keyword evidence="1" id="KW-0812">Transmembrane</keyword>
<protein>
    <recommendedName>
        <fullName evidence="2">DUF6534 domain-containing protein</fullName>
    </recommendedName>
</protein>
<sequence>MSSVIPLDLSSTLGAWLIGAIISVGFLGITTLQSWIYYSKFPRDPPLLKIFVLALWCLEFVRTSICIHGAYYYTIPHWGDVRALLSPVWSMLAMVLLTAMVELLAHWFFAHQIWSITRGKYRVLFYVIVAFSIGDFGLGVAAYIAAKLDGTFQGIIFGMPSHIATAALACAIIADWTITGSLVMFLRKNKTTNLTDLVVLIMANIKWPTLNLYQVSLYQIIGNFYINTVLASLNSRTLVAEHLHRREEHNIHFTSYDASLPAASTHIGFNVNVEVSTTVSRSPTNRLSDGTQGDITAQGDLGLESDSIRRMNSEKHDISMIV</sequence>
<name>A0A9P5XJM6_9AGAR</name>
<reference evidence="3" key="1">
    <citation type="submission" date="2020-11" db="EMBL/GenBank/DDBJ databases">
        <authorList>
            <consortium name="DOE Joint Genome Institute"/>
            <person name="Ahrendt S."/>
            <person name="Riley R."/>
            <person name="Andreopoulos W."/>
            <person name="Labutti K."/>
            <person name="Pangilinan J."/>
            <person name="Ruiz-Duenas F.J."/>
            <person name="Barrasa J.M."/>
            <person name="Sanchez-Garcia M."/>
            <person name="Camarero S."/>
            <person name="Miyauchi S."/>
            <person name="Serrano A."/>
            <person name="Linde D."/>
            <person name="Babiker R."/>
            <person name="Drula E."/>
            <person name="Ayuso-Fernandez I."/>
            <person name="Pacheco R."/>
            <person name="Padilla G."/>
            <person name="Ferreira P."/>
            <person name="Barriuso J."/>
            <person name="Kellner H."/>
            <person name="Castanera R."/>
            <person name="Alfaro M."/>
            <person name="Ramirez L."/>
            <person name="Pisabarro A.G."/>
            <person name="Kuo A."/>
            <person name="Tritt A."/>
            <person name="Lipzen A."/>
            <person name="He G."/>
            <person name="Yan M."/>
            <person name="Ng V."/>
            <person name="Cullen D."/>
            <person name="Martin F."/>
            <person name="Rosso M.-N."/>
            <person name="Henrissat B."/>
            <person name="Hibbett D."/>
            <person name="Martinez A.T."/>
            <person name="Grigoriev I.V."/>
        </authorList>
    </citation>
    <scope>NUCLEOTIDE SEQUENCE</scope>
    <source>
        <strain evidence="3">MF-IS2</strain>
    </source>
</reference>
<feature type="domain" description="DUF6534" evidence="2">
    <location>
        <begin position="171"/>
        <end position="236"/>
    </location>
</feature>
<keyword evidence="4" id="KW-1185">Reference proteome</keyword>
<feature type="transmembrane region" description="Helical" evidence="1">
    <location>
        <begin position="50"/>
        <end position="71"/>
    </location>
</feature>
<accession>A0A9P5XJM6</accession>
<comment type="caution">
    <text evidence="3">The sequence shown here is derived from an EMBL/GenBank/DDBJ whole genome shotgun (WGS) entry which is preliminary data.</text>
</comment>
<dbReference type="Pfam" id="PF20152">
    <property type="entry name" value="DUF6534"/>
    <property type="match status" value="1"/>
</dbReference>
<feature type="transmembrane region" description="Helical" evidence="1">
    <location>
        <begin position="15"/>
        <end position="38"/>
    </location>
</feature>
<dbReference type="AlphaFoldDB" id="A0A9P5XJM6"/>
<evidence type="ECO:0000313" key="3">
    <source>
        <dbReference type="EMBL" id="KAF9452134.1"/>
    </source>
</evidence>
<feature type="transmembrane region" description="Helical" evidence="1">
    <location>
        <begin position="166"/>
        <end position="186"/>
    </location>
</feature>
<dbReference type="PANTHER" id="PTHR40465">
    <property type="entry name" value="CHROMOSOME 1, WHOLE GENOME SHOTGUN SEQUENCE"/>
    <property type="match status" value="1"/>
</dbReference>
<dbReference type="InterPro" id="IPR045339">
    <property type="entry name" value="DUF6534"/>
</dbReference>
<proteinExistence type="predicted"/>
<dbReference type="PANTHER" id="PTHR40465:SF1">
    <property type="entry name" value="DUF6534 DOMAIN-CONTAINING PROTEIN"/>
    <property type="match status" value="1"/>
</dbReference>
<dbReference type="OrthoDB" id="2535105at2759"/>
<keyword evidence="1" id="KW-0472">Membrane</keyword>
<dbReference type="Proteomes" id="UP000807342">
    <property type="component" value="Unassembled WGS sequence"/>
</dbReference>
<evidence type="ECO:0000259" key="2">
    <source>
        <dbReference type="Pfam" id="PF20152"/>
    </source>
</evidence>
<feature type="transmembrane region" description="Helical" evidence="1">
    <location>
        <begin position="123"/>
        <end position="146"/>
    </location>
</feature>
<dbReference type="EMBL" id="MU151075">
    <property type="protein sequence ID" value="KAF9452134.1"/>
    <property type="molecule type" value="Genomic_DNA"/>
</dbReference>
<feature type="transmembrane region" description="Helical" evidence="1">
    <location>
        <begin position="91"/>
        <end position="111"/>
    </location>
</feature>
<evidence type="ECO:0000313" key="4">
    <source>
        <dbReference type="Proteomes" id="UP000807342"/>
    </source>
</evidence>
<keyword evidence="1" id="KW-1133">Transmembrane helix</keyword>
<evidence type="ECO:0000256" key="1">
    <source>
        <dbReference type="SAM" id="Phobius"/>
    </source>
</evidence>
<gene>
    <name evidence="3" type="ORF">P691DRAFT_831909</name>
</gene>
<organism evidence="3 4">
    <name type="scientific">Macrolepiota fuliginosa MF-IS2</name>
    <dbReference type="NCBI Taxonomy" id="1400762"/>
    <lineage>
        <taxon>Eukaryota</taxon>
        <taxon>Fungi</taxon>
        <taxon>Dikarya</taxon>
        <taxon>Basidiomycota</taxon>
        <taxon>Agaricomycotina</taxon>
        <taxon>Agaricomycetes</taxon>
        <taxon>Agaricomycetidae</taxon>
        <taxon>Agaricales</taxon>
        <taxon>Agaricineae</taxon>
        <taxon>Agaricaceae</taxon>
        <taxon>Macrolepiota</taxon>
    </lineage>
</organism>